<reference evidence="21" key="1">
    <citation type="submission" date="2022-05" db="EMBL/GenBank/DDBJ databases">
        <title>The Musa troglodytarum L. genome provides insights into the mechanism of non-climacteric behaviour and enrichment of carotenoids.</title>
        <authorList>
            <person name="Wang J."/>
        </authorList>
    </citation>
    <scope>NUCLEOTIDE SEQUENCE</scope>
    <source>
        <tissue evidence="21">Leaf</tissue>
    </source>
</reference>
<dbReference type="GO" id="GO:0003924">
    <property type="term" value="F:GTPase activity"/>
    <property type="evidence" value="ECO:0007669"/>
    <property type="project" value="InterPro"/>
</dbReference>
<evidence type="ECO:0000256" key="8">
    <source>
        <dbReference type="ARBA" id="ARBA00022490"/>
    </source>
</evidence>
<dbReference type="InterPro" id="IPR001806">
    <property type="entry name" value="Small_GTPase"/>
</dbReference>
<accession>A0A9E7GMC0</accession>
<evidence type="ECO:0000256" key="19">
    <source>
        <dbReference type="PROSITE-ProRule" id="PRU10133"/>
    </source>
</evidence>
<comment type="similarity">
    <text evidence="5">Belongs to the UPF0496 family.</text>
</comment>
<evidence type="ECO:0000256" key="1">
    <source>
        <dbReference type="ARBA" id="ARBA00000485"/>
    </source>
</evidence>
<feature type="active site" description="Glycyl thioester intermediate" evidence="19">
    <location>
        <position position="279"/>
    </location>
</feature>
<dbReference type="PROSITE" id="PS50127">
    <property type="entry name" value="UBC_2"/>
    <property type="match status" value="1"/>
</dbReference>
<comment type="similarity">
    <text evidence="6">Belongs to the small GTPase superfamily. Rho family.</text>
</comment>
<sequence length="708" mass="78246">MSASRFIKCVTVGDGAVGKTCMLISYTSNTFPTDYVPTVFDNFSANVVVDGNTVNLGLWDTAGQEDYNRLRPLSYRGADVFLLAFSLISKASYENVAKKWISELRHYSPGVPIILVGTKLDLRDDKQFIIDHPGAAPMSTAQGEELQKQIGAAAYIECSSKTQQNVKAVFDAAIKVVLQPPKQKKKKKQQKSERMAFRRIIKELKDLQKDPPTSCSAGPVADDMYHWQATIMGPNDSPYAGGLFIVTIHFPPDYPFKPPKVAFKTRVFHPNINSNGNICLDILKDQWSPALTISKVLLSICSLLTDPNPDDPLDLGRICLFSATGQELSEEQQLATTDASAAIFPCLFILPTAEELLPMTSPLNVNEEYKTTLRTKSFQDMCSKVHQQLRRTISSSEDDDGDKDEASHHPTVSCTKIPEFLLELSQESVVEAATATINGCSAYLYLHSLLLEYFDVTFRACTACTNVVASINRAREYHRSIRHLLIKLSSTCLFDGGCTEFDRLASRLQLDNPLHPQNLANFHSVQSRCSLLMQQLARAQRGIHRRLRYVRLPKKATALVVAVAIAVRTAIGFGVVAAAAPVVMTTGPRAGMRWARTESEGFGKAGRAGGRSGQGRVHRGRDLETVSRMVRRVQDEVEHEREVARLALRYRDPQLVREAARVVEGGAAGMEAQMEELEEHVCLCLITINRSRRMVEGGAEPAVANAMA</sequence>
<dbReference type="SMART" id="SM00212">
    <property type="entry name" value="UBCc"/>
    <property type="match status" value="1"/>
</dbReference>
<evidence type="ECO:0000313" key="22">
    <source>
        <dbReference type="Proteomes" id="UP001055439"/>
    </source>
</evidence>
<keyword evidence="10" id="KW-0812">Transmembrane</keyword>
<dbReference type="GO" id="GO:0007264">
    <property type="term" value="P:small GTPase-mediated signal transduction"/>
    <property type="evidence" value="ECO:0007669"/>
    <property type="project" value="InterPro"/>
</dbReference>
<dbReference type="SMART" id="SM00176">
    <property type="entry name" value="RAN"/>
    <property type="match status" value="1"/>
</dbReference>
<evidence type="ECO:0000256" key="2">
    <source>
        <dbReference type="ARBA" id="ARBA00004170"/>
    </source>
</evidence>
<evidence type="ECO:0000313" key="21">
    <source>
        <dbReference type="EMBL" id="URE17385.1"/>
    </source>
</evidence>
<evidence type="ECO:0000256" key="4">
    <source>
        <dbReference type="ARBA" id="ARBA00004906"/>
    </source>
</evidence>
<evidence type="ECO:0000256" key="6">
    <source>
        <dbReference type="ARBA" id="ARBA00010142"/>
    </source>
</evidence>
<keyword evidence="22" id="KW-1185">Reference proteome</keyword>
<evidence type="ECO:0000256" key="5">
    <source>
        <dbReference type="ARBA" id="ARBA00009074"/>
    </source>
</evidence>
<dbReference type="EMBL" id="CP097509">
    <property type="protein sequence ID" value="URE17385.1"/>
    <property type="molecule type" value="Genomic_DNA"/>
</dbReference>
<dbReference type="NCBIfam" id="TIGR00231">
    <property type="entry name" value="small_GTP"/>
    <property type="match status" value="1"/>
</dbReference>
<dbReference type="SMART" id="SM00174">
    <property type="entry name" value="RHO"/>
    <property type="match status" value="1"/>
</dbReference>
<comment type="catalytic activity">
    <reaction evidence="1">
        <text>S-ubiquitinyl-[E1 ubiquitin-activating enzyme]-L-cysteine + [E2 ubiquitin-conjugating enzyme]-L-cysteine = [E1 ubiquitin-activating enzyme]-L-cysteine + S-ubiquitinyl-[E2 ubiquitin-conjugating enzyme]-L-cysteine.</text>
        <dbReference type="EC" id="2.3.2.23"/>
    </reaction>
</comment>
<keyword evidence="15" id="KW-0342">GTP-binding</keyword>
<evidence type="ECO:0000256" key="9">
    <source>
        <dbReference type="ARBA" id="ARBA00022679"/>
    </source>
</evidence>
<dbReference type="InterPro" id="IPR023313">
    <property type="entry name" value="UBQ-conjugating_AS"/>
</dbReference>
<keyword evidence="12" id="KW-0833">Ubl conjugation pathway</keyword>
<proteinExistence type="inferred from homology"/>
<dbReference type="FunFam" id="3.10.110.10:FF:000101">
    <property type="entry name" value="Ubiquitin-conjugating enzyme E2 D2"/>
    <property type="match status" value="1"/>
</dbReference>
<evidence type="ECO:0000259" key="20">
    <source>
        <dbReference type="PROSITE" id="PS50127"/>
    </source>
</evidence>
<dbReference type="InterPro" id="IPR016135">
    <property type="entry name" value="UBQ-conjugating_enzyme/RWD"/>
</dbReference>
<dbReference type="CDD" id="cd23792">
    <property type="entry name" value="UBCc_UBE2D"/>
    <property type="match status" value="1"/>
</dbReference>
<comment type="subcellular location">
    <subcellularLocation>
        <location evidence="3">Cytoplasm</location>
    </subcellularLocation>
    <subcellularLocation>
        <location evidence="2">Membrane</location>
        <topology evidence="2">Peripheral membrane protein</topology>
    </subcellularLocation>
</comment>
<keyword evidence="16" id="KW-0472">Membrane</keyword>
<dbReference type="SUPFAM" id="SSF54495">
    <property type="entry name" value="UBC-like"/>
    <property type="match status" value="1"/>
</dbReference>
<dbReference type="GO" id="GO:0016020">
    <property type="term" value="C:membrane"/>
    <property type="evidence" value="ECO:0007669"/>
    <property type="project" value="UniProtKB-SubCell"/>
</dbReference>
<dbReference type="InterPro" id="IPR005225">
    <property type="entry name" value="Small_GTP-bd"/>
</dbReference>
<keyword evidence="8" id="KW-0963">Cytoplasm</keyword>
<keyword evidence="11" id="KW-0547">Nucleotide-binding</keyword>
<dbReference type="GO" id="GO:0005525">
    <property type="term" value="F:GTP binding"/>
    <property type="evidence" value="ECO:0007669"/>
    <property type="project" value="UniProtKB-KW"/>
</dbReference>
<comment type="pathway">
    <text evidence="4">Protein modification; protein ubiquitination.</text>
</comment>
<protein>
    <submittedName>
        <fullName evidence="21">RHO</fullName>
    </submittedName>
</protein>
<dbReference type="Pfam" id="PF05055">
    <property type="entry name" value="DUF677"/>
    <property type="match status" value="1"/>
</dbReference>
<dbReference type="InterPro" id="IPR007749">
    <property type="entry name" value="DUF677"/>
</dbReference>
<dbReference type="GO" id="GO:0005737">
    <property type="term" value="C:cytoplasm"/>
    <property type="evidence" value="ECO:0007669"/>
    <property type="project" value="UniProtKB-SubCell"/>
</dbReference>
<organism evidence="21 22">
    <name type="scientific">Musa troglodytarum</name>
    <name type="common">fe'i banana</name>
    <dbReference type="NCBI Taxonomy" id="320322"/>
    <lineage>
        <taxon>Eukaryota</taxon>
        <taxon>Viridiplantae</taxon>
        <taxon>Streptophyta</taxon>
        <taxon>Embryophyta</taxon>
        <taxon>Tracheophyta</taxon>
        <taxon>Spermatophyta</taxon>
        <taxon>Magnoliopsida</taxon>
        <taxon>Liliopsida</taxon>
        <taxon>Zingiberales</taxon>
        <taxon>Musaceae</taxon>
        <taxon>Musa</taxon>
    </lineage>
</organism>
<keyword evidence="14" id="KW-1133">Transmembrane helix</keyword>
<evidence type="ECO:0000256" key="7">
    <source>
        <dbReference type="ARBA" id="ARBA00022481"/>
    </source>
</evidence>
<dbReference type="Gene3D" id="3.10.110.10">
    <property type="entry name" value="Ubiquitin Conjugating Enzyme"/>
    <property type="match status" value="1"/>
</dbReference>
<keyword evidence="7" id="KW-0488">Methylation</keyword>
<dbReference type="InterPro" id="IPR003578">
    <property type="entry name" value="Small_GTPase_Rho"/>
</dbReference>
<name>A0A9E7GMC0_9LILI</name>
<evidence type="ECO:0000256" key="12">
    <source>
        <dbReference type="ARBA" id="ARBA00022786"/>
    </source>
</evidence>
<dbReference type="FunFam" id="3.40.50.300:FF:000535">
    <property type="entry name" value="rac-like GTP-binding protein RAC2"/>
    <property type="match status" value="1"/>
</dbReference>
<evidence type="ECO:0000256" key="18">
    <source>
        <dbReference type="ARBA" id="ARBA00023289"/>
    </source>
</evidence>
<dbReference type="Pfam" id="PF00071">
    <property type="entry name" value="Ras"/>
    <property type="match status" value="1"/>
</dbReference>
<dbReference type="Pfam" id="PF00179">
    <property type="entry name" value="UQ_con"/>
    <property type="match status" value="1"/>
</dbReference>
<evidence type="ECO:0000256" key="3">
    <source>
        <dbReference type="ARBA" id="ARBA00004496"/>
    </source>
</evidence>
<evidence type="ECO:0000256" key="13">
    <source>
        <dbReference type="ARBA" id="ARBA00022840"/>
    </source>
</evidence>
<evidence type="ECO:0000256" key="17">
    <source>
        <dbReference type="ARBA" id="ARBA00023288"/>
    </source>
</evidence>
<evidence type="ECO:0000256" key="10">
    <source>
        <dbReference type="ARBA" id="ARBA00022692"/>
    </source>
</evidence>
<dbReference type="GO" id="GO:0061631">
    <property type="term" value="F:ubiquitin conjugating enzyme activity"/>
    <property type="evidence" value="ECO:0007669"/>
    <property type="project" value="UniProtKB-EC"/>
</dbReference>
<evidence type="ECO:0000256" key="16">
    <source>
        <dbReference type="ARBA" id="ARBA00023136"/>
    </source>
</evidence>
<dbReference type="PROSITE" id="PS00183">
    <property type="entry name" value="UBC_1"/>
    <property type="match status" value="1"/>
</dbReference>
<dbReference type="Proteomes" id="UP001055439">
    <property type="component" value="Chromosome 7"/>
</dbReference>
<gene>
    <name evidence="21" type="ORF">MUK42_12822</name>
</gene>
<dbReference type="InterPro" id="IPR027417">
    <property type="entry name" value="P-loop_NTPase"/>
</dbReference>
<dbReference type="PANTHER" id="PTHR24072">
    <property type="entry name" value="RHO FAMILY GTPASE"/>
    <property type="match status" value="1"/>
</dbReference>
<dbReference type="InterPro" id="IPR000608">
    <property type="entry name" value="UBC"/>
</dbReference>
<dbReference type="PROSITE" id="PS51419">
    <property type="entry name" value="RAB"/>
    <property type="match status" value="1"/>
</dbReference>
<dbReference type="PROSITE" id="PS51420">
    <property type="entry name" value="RHO"/>
    <property type="match status" value="1"/>
</dbReference>
<dbReference type="Gene3D" id="3.40.50.300">
    <property type="entry name" value="P-loop containing nucleotide triphosphate hydrolases"/>
    <property type="match status" value="1"/>
</dbReference>
<keyword evidence="13" id="KW-0067">ATP-binding</keyword>
<dbReference type="AlphaFoldDB" id="A0A9E7GMC0"/>
<keyword evidence="9" id="KW-0808">Transferase</keyword>
<dbReference type="PRINTS" id="PR00449">
    <property type="entry name" value="RASTRNSFRMNG"/>
</dbReference>
<feature type="domain" description="UBC core" evidence="20">
    <location>
        <begin position="195"/>
        <end position="342"/>
    </location>
</feature>
<dbReference type="CDD" id="cd04133">
    <property type="entry name" value="Rop_like"/>
    <property type="match status" value="1"/>
</dbReference>
<dbReference type="GO" id="GO:0005524">
    <property type="term" value="F:ATP binding"/>
    <property type="evidence" value="ECO:0007669"/>
    <property type="project" value="UniProtKB-KW"/>
</dbReference>
<keyword evidence="18" id="KW-0636">Prenylation</keyword>
<dbReference type="SUPFAM" id="SSF52540">
    <property type="entry name" value="P-loop containing nucleoside triphosphate hydrolases"/>
    <property type="match status" value="1"/>
</dbReference>
<keyword evidence="17" id="KW-0449">Lipoprotein</keyword>
<dbReference type="PROSITE" id="PS51421">
    <property type="entry name" value="RAS"/>
    <property type="match status" value="1"/>
</dbReference>
<dbReference type="SMART" id="SM00173">
    <property type="entry name" value="RAS"/>
    <property type="match status" value="1"/>
</dbReference>
<evidence type="ECO:0000256" key="15">
    <source>
        <dbReference type="ARBA" id="ARBA00023134"/>
    </source>
</evidence>
<dbReference type="SMART" id="SM00175">
    <property type="entry name" value="RAB"/>
    <property type="match status" value="1"/>
</dbReference>
<evidence type="ECO:0000256" key="11">
    <source>
        <dbReference type="ARBA" id="ARBA00022741"/>
    </source>
</evidence>
<dbReference type="OrthoDB" id="776561at2759"/>
<evidence type="ECO:0000256" key="14">
    <source>
        <dbReference type="ARBA" id="ARBA00022989"/>
    </source>
</evidence>